<dbReference type="Proteomes" id="UP000191931">
    <property type="component" value="Unassembled WGS sequence"/>
</dbReference>
<dbReference type="SUPFAM" id="SSF55909">
    <property type="entry name" value="Pentein"/>
    <property type="match status" value="1"/>
</dbReference>
<evidence type="ECO:0008006" key="3">
    <source>
        <dbReference type="Google" id="ProtNLM"/>
    </source>
</evidence>
<gene>
    <name evidence="1" type="ORF">MTBBW1_1050003</name>
</gene>
<organism evidence="1 2">
    <name type="scientific">Desulfamplus magnetovallimortis</name>
    <dbReference type="NCBI Taxonomy" id="1246637"/>
    <lineage>
        <taxon>Bacteria</taxon>
        <taxon>Pseudomonadati</taxon>
        <taxon>Thermodesulfobacteriota</taxon>
        <taxon>Desulfobacteria</taxon>
        <taxon>Desulfobacterales</taxon>
        <taxon>Desulfobacteraceae</taxon>
        <taxon>Desulfamplus</taxon>
    </lineage>
</organism>
<dbReference type="Pfam" id="PF19420">
    <property type="entry name" value="DDAH_eukar"/>
    <property type="match status" value="1"/>
</dbReference>
<name>A0A1W1H574_9BACT</name>
<dbReference type="RefSeq" id="WP_080804107.1">
    <property type="nucleotide sequence ID" value="NZ_LT828545.1"/>
</dbReference>
<keyword evidence="2" id="KW-1185">Reference proteome</keyword>
<sequence>MLDVPRTTDTVLMVRPYDFGFNEETGIDNEFQQPPLESEIEINKKANIEFDNMVNCLRAEGVTVLILEKPEKAYIKTPDAIFPNNWFSTEHDGTMLTYPMAAVNRRQERRPLDVEKLLNKNGYKVRNVINVGCIDENERFLEGTGSMVIDHSGEIVYAARSKRCHEDQFDNFIRLRFYEEGILFNTKSSKGTPIYHTNVMMSIGEKFSVVCLDCIYDPVEQKRVRSSLERFFDVIPISMEQMEKYFCGNILQVNSVKGDPLIVMSKRAFSGFSEEQLTKLRQYGKIIPVDLTTIESVGGGSARCMMAEIFSEKTKL</sequence>
<protein>
    <recommendedName>
        <fullName evidence="3">Amidinotransferase</fullName>
    </recommendedName>
</protein>
<dbReference type="PANTHER" id="PTHR43224:SF1">
    <property type="entry name" value="AMIDINOTRANSFERASE"/>
    <property type="match status" value="1"/>
</dbReference>
<dbReference type="PIRSF" id="PIRSF028188">
    <property type="entry name" value="Amdntrnsf_FN0238"/>
    <property type="match status" value="1"/>
</dbReference>
<dbReference type="OrthoDB" id="9788268at2"/>
<dbReference type="NCBIfam" id="NF046062">
    <property type="entry name" value="citrull_CtlX"/>
    <property type="match status" value="1"/>
</dbReference>
<evidence type="ECO:0000313" key="1">
    <source>
        <dbReference type="EMBL" id="SLM27629.1"/>
    </source>
</evidence>
<proteinExistence type="predicted"/>
<reference evidence="1 2" key="1">
    <citation type="submission" date="2017-03" db="EMBL/GenBank/DDBJ databases">
        <authorList>
            <person name="Afonso C.L."/>
            <person name="Miller P.J."/>
            <person name="Scott M.A."/>
            <person name="Spackman E."/>
            <person name="Goraichik I."/>
            <person name="Dimitrov K.M."/>
            <person name="Suarez D.L."/>
            <person name="Swayne D.E."/>
        </authorList>
    </citation>
    <scope>NUCLEOTIDE SEQUENCE [LARGE SCALE GENOMIC DNA]</scope>
    <source>
        <strain evidence="1">PRJEB14757</strain>
    </source>
</reference>
<dbReference type="AlphaFoldDB" id="A0A1W1H574"/>
<evidence type="ECO:0000313" key="2">
    <source>
        <dbReference type="Proteomes" id="UP000191931"/>
    </source>
</evidence>
<dbReference type="EMBL" id="FWEV01000008">
    <property type="protein sequence ID" value="SLM27629.1"/>
    <property type="molecule type" value="Genomic_DNA"/>
</dbReference>
<dbReference type="InterPro" id="IPR014541">
    <property type="entry name" value="Amdntrnsf_FN0238"/>
</dbReference>
<dbReference type="PANTHER" id="PTHR43224">
    <property type="entry name" value="AMIDINOTRANSFERASE"/>
    <property type="match status" value="1"/>
</dbReference>
<dbReference type="Gene3D" id="3.75.10.10">
    <property type="entry name" value="L-arginine/glycine Amidinotransferase, Chain A"/>
    <property type="match status" value="1"/>
</dbReference>
<accession>A0A1W1H574</accession>